<keyword evidence="5" id="KW-0808">Transferase</keyword>
<dbReference type="RefSeq" id="WP_145715465.1">
    <property type="nucleotide sequence ID" value="NZ_BAAAFY010000001.1"/>
</dbReference>
<dbReference type="Pfam" id="PF02518">
    <property type="entry name" value="HATPase_c"/>
    <property type="match status" value="1"/>
</dbReference>
<keyword evidence="6" id="KW-1185">Reference proteome</keyword>
<accession>A0A562T6U2</accession>
<dbReference type="EC" id="2.7.13.3" evidence="2"/>
<evidence type="ECO:0000259" key="4">
    <source>
        <dbReference type="PROSITE" id="PS50109"/>
    </source>
</evidence>
<gene>
    <name evidence="5" type="ORF">LX66_3356</name>
</gene>
<comment type="catalytic activity">
    <reaction evidence="1">
        <text>ATP + protein L-histidine = ADP + protein N-phospho-L-histidine.</text>
        <dbReference type="EC" id="2.7.13.3"/>
    </reaction>
</comment>
<evidence type="ECO:0000313" key="5">
    <source>
        <dbReference type="EMBL" id="TWI89261.1"/>
    </source>
</evidence>
<dbReference type="InterPro" id="IPR004358">
    <property type="entry name" value="Sig_transdc_His_kin-like_C"/>
</dbReference>
<protein>
    <recommendedName>
        <fullName evidence="2">histidine kinase</fullName>
        <ecNumber evidence="2">2.7.13.3</ecNumber>
    </recommendedName>
</protein>
<dbReference type="SMART" id="SM00387">
    <property type="entry name" value="HATPase_c"/>
    <property type="match status" value="1"/>
</dbReference>
<evidence type="ECO:0000256" key="1">
    <source>
        <dbReference type="ARBA" id="ARBA00000085"/>
    </source>
</evidence>
<dbReference type="PANTHER" id="PTHR43547">
    <property type="entry name" value="TWO-COMPONENT HISTIDINE KINASE"/>
    <property type="match status" value="1"/>
</dbReference>
<dbReference type="InterPro" id="IPR005467">
    <property type="entry name" value="His_kinase_dom"/>
</dbReference>
<keyword evidence="3" id="KW-0597">Phosphoprotein</keyword>
<dbReference type="Gene3D" id="3.30.565.10">
    <property type="entry name" value="Histidine kinase-like ATPase, C-terminal domain"/>
    <property type="match status" value="1"/>
</dbReference>
<comment type="caution">
    <text evidence="5">The sequence shown here is derived from an EMBL/GenBank/DDBJ whole genome shotgun (WGS) entry which is preliminary data.</text>
</comment>
<dbReference type="Proteomes" id="UP000316778">
    <property type="component" value="Unassembled WGS sequence"/>
</dbReference>
<sequence length="329" mass="37508">MNNNDKLYPEWHEKPLRLTLAEMKNPIEVIEGFFEKFSLQDVRSRLKDLFTDAVYSGESETGVYDYLTMRENLERLTEAAHLILENKKPSRDLLKSNHETVVEQFMGLLGHELNTQLSTAITAISCIDSYKDENTGKYSMDATFHFNAIKSTITATINVLKNMLATAKLSSDSTEMTVQKETFRVVPFINSFELPFSYYKAIHSKKLDIKLQPLARGELTTDKVKLEQVIYNLLYNAFKFSIPETNVVLDCSWNNSRMIIKVSSIGERIPSENLDIIFEPYRRLEQGKAGTGLGLYICKLYTELLGGNIAVESRDSGLNIFTVDIPDRL</sequence>
<dbReference type="GO" id="GO:0000155">
    <property type="term" value="F:phosphorelay sensor kinase activity"/>
    <property type="evidence" value="ECO:0007669"/>
    <property type="project" value="TreeGrafter"/>
</dbReference>
<dbReference type="InterPro" id="IPR036890">
    <property type="entry name" value="HATPase_C_sf"/>
</dbReference>
<dbReference type="SUPFAM" id="SSF55874">
    <property type="entry name" value="ATPase domain of HSP90 chaperone/DNA topoisomerase II/histidine kinase"/>
    <property type="match status" value="1"/>
</dbReference>
<dbReference type="PANTHER" id="PTHR43547:SF2">
    <property type="entry name" value="HYBRID SIGNAL TRANSDUCTION HISTIDINE KINASE C"/>
    <property type="match status" value="1"/>
</dbReference>
<evidence type="ECO:0000256" key="2">
    <source>
        <dbReference type="ARBA" id="ARBA00012438"/>
    </source>
</evidence>
<dbReference type="PRINTS" id="PR00344">
    <property type="entry name" value="BCTRLSENSOR"/>
</dbReference>
<dbReference type="AlphaFoldDB" id="A0A562T6U2"/>
<dbReference type="OrthoDB" id="672431at2"/>
<dbReference type="PROSITE" id="PS50109">
    <property type="entry name" value="HIS_KIN"/>
    <property type="match status" value="1"/>
</dbReference>
<evidence type="ECO:0000256" key="3">
    <source>
        <dbReference type="ARBA" id="ARBA00022553"/>
    </source>
</evidence>
<dbReference type="EMBL" id="VLLG01000003">
    <property type="protein sequence ID" value="TWI89261.1"/>
    <property type="molecule type" value="Genomic_DNA"/>
</dbReference>
<keyword evidence="5" id="KW-0418">Kinase</keyword>
<name>A0A562T6U2_CHIJA</name>
<dbReference type="InterPro" id="IPR003594">
    <property type="entry name" value="HATPase_dom"/>
</dbReference>
<reference evidence="5 6" key="1">
    <citation type="journal article" date="2013" name="Stand. Genomic Sci.">
        <title>Genomic Encyclopedia of Type Strains, Phase I: The one thousand microbial genomes (KMG-I) project.</title>
        <authorList>
            <person name="Kyrpides N.C."/>
            <person name="Woyke T."/>
            <person name="Eisen J.A."/>
            <person name="Garrity G."/>
            <person name="Lilburn T.G."/>
            <person name="Beck B.J."/>
            <person name="Whitman W.B."/>
            <person name="Hugenholtz P."/>
            <person name="Klenk H.P."/>
        </authorList>
    </citation>
    <scope>NUCLEOTIDE SEQUENCE [LARGE SCALE GENOMIC DNA]</scope>
    <source>
        <strain evidence="5 6">DSM 13484</strain>
    </source>
</reference>
<evidence type="ECO:0000313" key="6">
    <source>
        <dbReference type="Proteomes" id="UP000316778"/>
    </source>
</evidence>
<organism evidence="5 6">
    <name type="scientific">Chitinophaga japonensis</name>
    <name type="common">Flexibacter japonensis</name>
    <dbReference type="NCBI Taxonomy" id="104662"/>
    <lineage>
        <taxon>Bacteria</taxon>
        <taxon>Pseudomonadati</taxon>
        <taxon>Bacteroidota</taxon>
        <taxon>Chitinophagia</taxon>
        <taxon>Chitinophagales</taxon>
        <taxon>Chitinophagaceae</taxon>
        <taxon>Chitinophaga</taxon>
    </lineage>
</organism>
<feature type="domain" description="Histidine kinase" evidence="4">
    <location>
        <begin position="108"/>
        <end position="329"/>
    </location>
</feature>
<proteinExistence type="predicted"/>